<dbReference type="Pfam" id="PF02033">
    <property type="entry name" value="RBFA"/>
    <property type="match status" value="1"/>
</dbReference>
<evidence type="ECO:0000313" key="3">
    <source>
        <dbReference type="EMBL" id="PIT92241.1"/>
    </source>
</evidence>
<evidence type="ECO:0000256" key="2">
    <source>
        <dbReference type="HAMAP-Rule" id="MF_00003"/>
    </source>
</evidence>
<dbReference type="InterPro" id="IPR015946">
    <property type="entry name" value="KH_dom-like_a/b"/>
</dbReference>
<comment type="caution">
    <text evidence="3">The sequence shown here is derived from an EMBL/GenBank/DDBJ whole genome shotgun (WGS) entry which is preliminary data.</text>
</comment>
<keyword evidence="1 2" id="KW-0690">Ribosome biogenesis</keyword>
<evidence type="ECO:0000256" key="1">
    <source>
        <dbReference type="ARBA" id="ARBA00022517"/>
    </source>
</evidence>
<accession>A0A2M6WHH7</accession>
<evidence type="ECO:0000313" key="4">
    <source>
        <dbReference type="Proteomes" id="UP000228635"/>
    </source>
</evidence>
<dbReference type="InterPro" id="IPR000238">
    <property type="entry name" value="RbfA"/>
</dbReference>
<proteinExistence type="inferred from homology"/>
<dbReference type="EMBL" id="PFBA01000029">
    <property type="protein sequence ID" value="PIT92241.1"/>
    <property type="molecule type" value="Genomic_DNA"/>
</dbReference>
<keyword evidence="2" id="KW-0963">Cytoplasm</keyword>
<gene>
    <name evidence="2 3" type="primary">rbfA</name>
    <name evidence="3" type="ORF">COU08_03430</name>
</gene>
<name>A0A2M6WHH7_9BACT</name>
<dbReference type="PANTHER" id="PTHR33515:SF1">
    <property type="entry name" value="RIBOSOME-BINDING FACTOR A, CHLOROPLASTIC-RELATED"/>
    <property type="match status" value="1"/>
</dbReference>
<comment type="subcellular location">
    <subcellularLocation>
        <location evidence="2">Cytoplasm</location>
    </subcellularLocation>
</comment>
<comment type="similarity">
    <text evidence="2">Belongs to the RbfA family.</text>
</comment>
<dbReference type="SUPFAM" id="SSF89919">
    <property type="entry name" value="Ribosome-binding factor A, RbfA"/>
    <property type="match status" value="1"/>
</dbReference>
<protein>
    <recommendedName>
        <fullName evidence="2">Ribosome-binding factor A</fullName>
    </recommendedName>
</protein>
<reference evidence="4" key="1">
    <citation type="submission" date="2017-09" db="EMBL/GenBank/DDBJ databases">
        <title>Depth-based differentiation of microbial function through sediment-hosted aquifers and enrichment of novel symbionts in the deep terrestrial subsurface.</title>
        <authorList>
            <person name="Probst A.J."/>
            <person name="Ladd B."/>
            <person name="Jarett J.K."/>
            <person name="Geller-Mcgrath D.E."/>
            <person name="Sieber C.M.K."/>
            <person name="Emerson J.B."/>
            <person name="Anantharaman K."/>
            <person name="Thomas B.C."/>
            <person name="Malmstrom R."/>
            <person name="Stieglmeier M."/>
            <person name="Klingl A."/>
            <person name="Woyke T."/>
            <person name="Ryan C.M."/>
            <person name="Banfield J.F."/>
        </authorList>
    </citation>
    <scope>NUCLEOTIDE SEQUENCE [LARGE SCALE GENOMIC DNA]</scope>
</reference>
<dbReference type="PANTHER" id="PTHR33515">
    <property type="entry name" value="RIBOSOME-BINDING FACTOR A, CHLOROPLASTIC-RELATED"/>
    <property type="match status" value="1"/>
</dbReference>
<dbReference type="GO" id="GO:0043024">
    <property type="term" value="F:ribosomal small subunit binding"/>
    <property type="evidence" value="ECO:0007669"/>
    <property type="project" value="TreeGrafter"/>
</dbReference>
<dbReference type="AlphaFoldDB" id="A0A2M6WHH7"/>
<dbReference type="Proteomes" id="UP000228635">
    <property type="component" value="Unassembled WGS sequence"/>
</dbReference>
<organism evidence="3 4">
    <name type="scientific">Candidatus Harrisonbacteria bacterium CG10_big_fil_rev_8_21_14_0_10_42_17</name>
    <dbReference type="NCBI Taxonomy" id="1974584"/>
    <lineage>
        <taxon>Bacteria</taxon>
        <taxon>Candidatus Harrisoniibacteriota</taxon>
    </lineage>
</organism>
<dbReference type="NCBIfam" id="TIGR00082">
    <property type="entry name" value="rbfA"/>
    <property type="match status" value="1"/>
</dbReference>
<comment type="function">
    <text evidence="2">One of several proteins that assist in the late maturation steps of the functional core of the 30S ribosomal subunit. Associates with free 30S ribosomal subunits (but not with 30S subunits that are part of 70S ribosomes or polysomes). Required for efficient processing of 16S rRNA. May interact with the 5'-terminal helix region of 16S rRNA.</text>
</comment>
<dbReference type="Gene3D" id="3.30.300.20">
    <property type="match status" value="1"/>
</dbReference>
<dbReference type="InterPro" id="IPR023799">
    <property type="entry name" value="RbfA_dom_sf"/>
</dbReference>
<sequence>MQFFRSQRVAELIRKELGYFILREIEVSGALVTITEVQVSKKLDNAAVLVSVLPSEKADEALSVLQKNAGELQHMLLKKLNIKPLPRIVFELDSGLEHAARVEKLLLEEHNSQE</sequence>
<dbReference type="GO" id="GO:0030490">
    <property type="term" value="P:maturation of SSU-rRNA"/>
    <property type="evidence" value="ECO:0007669"/>
    <property type="project" value="UniProtKB-UniRule"/>
</dbReference>
<comment type="subunit">
    <text evidence="2">Monomer. Binds 30S ribosomal subunits, but not 50S ribosomal subunits or 70S ribosomes.</text>
</comment>
<dbReference type="GO" id="GO:0005829">
    <property type="term" value="C:cytosol"/>
    <property type="evidence" value="ECO:0007669"/>
    <property type="project" value="TreeGrafter"/>
</dbReference>
<dbReference type="HAMAP" id="MF_00003">
    <property type="entry name" value="RbfA"/>
    <property type="match status" value="1"/>
</dbReference>